<evidence type="ECO:0000313" key="8">
    <source>
        <dbReference type="Proteomes" id="UP000261420"/>
    </source>
</evidence>
<dbReference type="Proteomes" id="UP000261420">
    <property type="component" value="Unplaced"/>
</dbReference>
<evidence type="ECO:0000256" key="4">
    <source>
        <dbReference type="PROSITE-ProRule" id="PRU00175"/>
    </source>
</evidence>
<keyword evidence="3" id="KW-0862">Zinc</keyword>
<evidence type="ECO:0000313" key="7">
    <source>
        <dbReference type="Ensembl" id="ENSSDUP00000021677.1"/>
    </source>
</evidence>
<evidence type="ECO:0000256" key="2">
    <source>
        <dbReference type="ARBA" id="ARBA00022771"/>
    </source>
</evidence>
<dbReference type="Pfam" id="PF13445">
    <property type="entry name" value="zf-RING_UBOX"/>
    <property type="match status" value="1"/>
</dbReference>
<dbReference type="STRING" id="41447.ENSSDUP00000021677"/>
<dbReference type="PROSITE" id="PS00518">
    <property type="entry name" value="ZF_RING_1"/>
    <property type="match status" value="1"/>
</dbReference>
<dbReference type="PANTHER" id="PTHR23327">
    <property type="entry name" value="RING FINGER PROTEIN 127"/>
    <property type="match status" value="1"/>
</dbReference>
<evidence type="ECO:0000256" key="5">
    <source>
        <dbReference type="SAM" id="MobiDB-lite"/>
    </source>
</evidence>
<evidence type="ECO:0000256" key="3">
    <source>
        <dbReference type="ARBA" id="ARBA00022833"/>
    </source>
</evidence>
<dbReference type="InterPro" id="IPR027370">
    <property type="entry name" value="Znf-RING_euk"/>
</dbReference>
<dbReference type="PROSITE" id="PS50089">
    <property type="entry name" value="ZF_RING_2"/>
    <property type="match status" value="1"/>
</dbReference>
<reference evidence="7" key="1">
    <citation type="submission" date="2025-08" db="UniProtKB">
        <authorList>
            <consortium name="Ensembl"/>
        </authorList>
    </citation>
    <scope>IDENTIFICATION</scope>
</reference>
<sequence length="123" mass="14020">MASAPASSSETCSLDEHLTCSICMEMFEDPVTTDCGHSFCKKCLDLCHEYAHLCPMCKKPLSRIPDVNIVLRDIVQQQKVEKIKEEDDDIYTGEDIYTDQTQRGRRRCNTLGRGRQSTRRETG</sequence>
<organism evidence="7 8">
    <name type="scientific">Seriola dumerili</name>
    <name type="common">Greater amberjack</name>
    <name type="synonym">Caranx dumerili</name>
    <dbReference type="NCBI Taxonomy" id="41447"/>
    <lineage>
        <taxon>Eukaryota</taxon>
        <taxon>Metazoa</taxon>
        <taxon>Chordata</taxon>
        <taxon>Craniata</taxon>
        <taxon>Vertebrata</taxon>
        <taxon>Euteleostomi</taxon>
        <taxon>Actinopterygii</taxon>
        <taxon>Neopterygii</taxon>
        <taxon>Teleostei</taxon>
        <taxon>Neoteleostei</taxon>
        <taxon>Acanthomorphata</taxon>
        <taxon>Carangaria</taxon>
        <taxon>Carangiformes</taxon>
        <taxon>Carangidae</taxon>
        <taxon>Seriola</taxon>
    </lineage>
</organism>
<evidence type="ECO:0000256" key="1">
    <source>
        <dbReference type="ARBA" id="ARBA00022723"/>
    </source>
</evidence>
<dbReference type="GO" id="GO:0008270">
    <property type="term" value="F:zinc ion binding"/>
    <property type="evidence" value="ECO:0007669"/>
    <property type="project" value="UniProtKB-KW"/>
</dbReference>
<dbReference type="InterPro" id="IPR001841">
    <property type="entry name" value="Znf_RING"/>
</dbReference>
<feature type="region of interest" description="Disordered" evidence="5">
    <location>
        <begin position="101"/>
        <end position="123"/>
    </location>
</feature>
<accession>A0A3B4UTL7</accession>
<dbReference type="Ensembl" id="ENSSDUT00000022070.1">
    <property type="protein sequence ID" value="ENSSDUP00000021677.1"/>
    <property type="gene ID" value="ENSSDUG00000015766.1"/>
</dbReference>
<keyword evidence="2 4" id="KW-0863">Zinc-finger</keyword>
<dbReference type="SUPFAM" id="SSF57850">
    <property type="entry name" value="RING/U-box"/>
    <property type="match status" value="1"/>
</dbReference>
<keyword evidence="8" id="KW-1185">Reference proteome</keyword>
<dbReference type="InterPro" id="IPR017907">
    <property type="entry name" value="Znf_RING_CS"/>
</dbReference>
<dbReference type="Gene3D" id="3.30.40.10">
    <property type="entry name" value="Zinc/RING finger domain, C3HC4 (zinc finger)"/>
    <property type="match status" value="1"/>
</dbReference>
<proteinExistence type="predicted"/>
<name>A0A3B4UTL7_SERDU</name>
<protein>
    <recommendedName>
        <fullName evidence="6">RING-type domain-containing protein</fullName>
    </recommendedName>
</protein>
<evidence type="ECO:0000259" key="6">
    <source>
        <dbReference type="PROSITE" id="PS50089"/>
    </source>
</evidence>
<dbReference type="SMART" id="SM00184">
    <property type="entry name" value="RING"/>
    <property type="match status" value="1"/>
</dbReference>
<dbReference type="AlphaFoldDB" id="A0A3B4UTL7"/>
<dbReference type="GeneTree" id="ENSGT00940000177550"/>
<reference evidence="7" key="2">
    <citation type="submission" date="2025-09" db="UniProtKB">
        <authorList>
            <consortium name="Ensembl"/>
        </authorList>
    </citation>
    <scope>IDENTIFICATION</scope>
</reference>
<dbReference type="InterPro" id="IPR013083">
    <property type="entry name" value="Znf_RING/FYVE/PHD"/>
</dbReference>
<feature type="domain" description="RING-type" evidence="6">
    <location>
        <begin position="20"/>
        <end position="58"/>
    </location>
</feature>
<dbReference type="OMA" id="LCHEYAH"/>
<keyword evidence="1" id="KW-0479">Metal-binding</keyword>